<proteinExistence type="predicted"/>
<organism evidence="2 3">
    <name type="scientific">Pelagicoccus enzymogenes</name>
    <dbReference type="NCBI Taxonomy" id="2773457"/>
    <lineage>
        <taxon>Bacteria</taxon>
        <taxon>Pseudomonadati</taxon>
        <taxon>Verrucomicrobiota</taxon>
        <taxon>Opitutia</taxon>
        <taxon>Puniceicoccales</taxon>
        <taxon>Pelagicoccaceae</taxon>
        <taxon>Pelagicoccus</taxon>
    </lineage>
</organism>
<dbReference type="EMBL" id="JACYFG010000006">
    <property type="protein sequence ID" value="MBD5778884.1"/>
    <property type="molecule type" value="Genomic_DNA"/>
</dbReference>
<name>A0A927F5Q5_9BACT</name>
<comment type="caution">
    <text evidence="2">The sequence shown here is derived from an EMBL/GenBank/DDBJ whole genome shotgun (WGS) entry which is preliminary data.</text>
</comment>
<reference evidence="2" key="1">
    <citation type="submission" date="2020-09" db="EMBL/GenBank/DDBJ databases">
        <title>Pelagicoccus enzymogenes sp. nov. with an EPS production, isolated from marine sediment.</title>
        <authorList>
            <person name="Feng X."/>
        </authorList>
    </citation>
    <scope>NUCLEOTIDE SEQUENCE</scope>
    <source>
        <strain evidence="2">NFK12</strain>
    </source>
</reference>
<evidence type="ECO:0000313" key="3">
    <source>
        <dbReference type="Proteomes" id="UP000622317"/>
    </source>
</evidence>
<keyword evidence="3" id="KW-1185">Reference proteome</keyword>
<sequence>MLPRRLKLPKAFSLNSPLRPKQGRRNRQSREPFPEIELGAIFQRSSGAKAQVNGRILGVGDTIEDARIIAIHRISIAVEHHDRIRTFTLD</sequence>
<dbReference type="AlphaFoldDB" id="A0A927F5Q5"/>
<evidence type="ECO:0000256" key="1">
    <source>
        <dbReference type="SAM" id="MobiDB-lite"/>
    </source>
</evidence>
<accession>A0A927F5Q5</accession>
<dbReference type="RefSeq" id="WP_191616011.1">
    <property type="nucleotide sequence ID" value="NZ_JACYFG010000006.1"/>
</dbReference>
<gene>
    <name evidence="2" type="ORF">IEN85_05225</name>
</gene>
<evidence type="ECO:0000313" key="2">
    <source>
        <dbReference type="EMBL" id="MBD5778884.1"/>
    </source>
</evidence>
<dbReference type="Proteomes" id="UP000622317">
    <property type="component" value="Unassembled WGS sequence"/>
</dbReference>
<feature type="region of interest" description="Disordered" evidence="1">
    <location>
        <begin position="13"/>
        <end position="32"/>
    </location>
</feature>
<protein>
    <submittedName>
        <fullName evidence="2">Uncharacterized protein</fullName>
    </submittedName>
</protein>